<sequence>MPSLSPSSRPCLTSRSSWLCCVAPCRFLGRGCAEDGALAQQFTSPSHSAKASPPRNRPSKPTNRRHSTSTQPAFSARLATARDIRREREHVRRGLLFARSSPREPEKLIN</sequence>
<dbReference type="EMBL" id="CAUYUJ010018129">
    <property type="protein sequence ID" value="CAK0880895.1"/>
    <property type="molecule type" value="Genomic_DNA"/>
</dbReference>
<evidence type="ECO:0000313" key="2">
    <source>
        <dbReference type="EMBL" id="CAK0880895.1"/>
    </source>
</evidence>
<accession>A0ABN9W760</accession>
<reference evidence="2" key="1">
    <citation type="submission" date="2023-10" db="EMBL/GenBank/DDBJ databases">
        <authorList>
            <person name="Chen Y."/>
            <person name="Shah S."/>
            <person name="Dougan E. K."/>
            <person name="Thang M."/>
            <person name="Chan C."/>
        </authorList>
    </citation>
    <scope>NUCLEOTIDE SEQUENCE [LARGE SCALE GENOMIC DNA]</scope>
</reference>
<keyword evidence="3" id="KW-1185">Reference proteome</keyword>
<name>A0ABN9W760_9DINO</name>
<protein>
    <recommendedName>
        <fullName evidence="4">Secreted protein</fullName>
    </recommendedName>
</protein>
<gene>
    <name evidence="2" type="ORF">PCOR1329_LOCUS63909</name>
</gene>
<evidence type="ECO:0008006" key="4">
    <source>
        <dbReference type="Google" id="ProtNLM"/>
    </source>
</evidence>
<proteinExistence type="predicted"/>
<feature type="region of interest" description="Disordered" evidence="1">
    <location>
        <begin position="42"/>
        <end position="86"/>
    </location>
</feature>
<organism evidence="2 3">
    <name type="scientific">Prorocentrum cordatum</name>
    <dbReference type="NCBI Taxonomy" id="2364126"/>
    <lineage>
        <taxon>Eukaryota</taxon>
        <taxon>Sar</taxon>
        <taxon>Alveolata</taxon>
        <taxon>Dinophyceae</taxon>
        <taxon>Prorocentrales</taxon>
        <taxon>Prorocentraceae</taxon>
        <taxon>Prorocentrum</taxon>
    </lineage>
</organism>
<dbReference type="Proteomes" id="UP001189429">
    <property type="component" value="Unassembled WGS sequence"/>
</dbReference>
<comment type="caution">
    <text evidence="2">The sequence shown here is derived from an EMBL/GenBank/DDBJ whole genome shotgun (WGS) entry which is preliminary data.</text>
</comment>
<evidence type="ECO:0000313" key="3">
    <source>
        <dbReference type="Proteomes" id="UP001189429"/>
    </source>
</evidence>
<evidence type="ECO:0000256" key="1">
    <source>
        <dbReference type="SAM" id="MobiDB-lite"/>
    </source>
</evidence>